<evidence type="ECO:0000256" key="8">
    <source>
        <dbReference type="SAM" id="Phobius"/>
    </source>
</evidence>
<proteinExistence type="inferred from homology"/>
<dbReference type="InterPro" id="IPR035952">
    <property type="entry name" value="Rhomboid-like_sf"/>
</dbReference>
<evidence type="ECO:0000256" key="7">
    <source>
        <dbReference type="SAM" id="MobiDB-lite"/>
    </source>
</evidence>
<dbReference type="GO" id="GO:0016020">
    <property type="term" value="C:membrane"/>
    <property type="evidence" value="ECO:0007669"/>
    <property type="project" value="UniProtKB-SubCell"/>
</dbReference>
<keyword evidence="6 8" id="KW-0472">Membrane</keyword>
<dbReference type="Proteomes" id="UP000053664">
    <property type="component" value="Unassembled WGS sequence"/>
</dbReference>
<dbReference type="InterPro" id="IPR050925">
    <property type="entry name" value="Rhomboid_protease_S54"/>
</dbReference>
<dbReference type="GO" id="GO:0004252">
    <property type="term" value="F:serine-type endopeptidase activity"/>
    <property type="evidence" value="ECO:0007669"/>
    <property type="project" value="InterPro"/>
</dbReference>
<reference evidence="10 11" key="1">
    <citation type="journal article" date="2013" name="Plant Cell">
        <title>The transition from a phytopathogenic smut ancestor to an anamorphic biocontrol agent deciphered by comparative whole-genome analysis.</title>
        <authorList>
            <person name="Lefebvre F."/>
            <person name="Joly D.L."/>
            <person name="Labbe C."/>
            <person name="Teichmann B."/>
            <person name="Linning R."/>
            <person name="Belzile F."/>
            <person name="Bakkeren G."/>
            <person name="Belanger R.R."/>
        </authorList>
    </citation>
    <scope>NUCLEOTIDE SEQUENCE [LARGE SCALE GENOMIC DNA]</scope>
    <source>
        <strain evidence="10 11">PF-1</strain>
    </source>
</reference>
<keyword evidence="4" id="KW-0378">Hydrolase</keyword>
<evidence type="ECO:0000256" key="6">
    <source>
        <dbReference type="ARBA" id="ARBA00023136"/>
    </source>
</evidence>
<dbReference type="GO" id="GO:0006465">
    <property type="term" value="P:signal peptide processing"/>
    <property type="evidence" value="ECO:0007669"/>
    <property type="project" value="TreeGrafter"/>
</dbReference>
<dbReference type="AlphaFoldDB" id="A0A061H7Y5"/>
<evidence type="ECO:0000256" key="4">
    <source>
        <dbReference type="ARBA" id="ARBA00022801"/>
    </source>
</evidence>
<evidence type="ECO:0000313" key="10">
    <source>
        <dbReference type="EMBL" id="EPQ28125.1"/>
    </source>
</evidence>
<keyword evidence="3 8" id="KW-0812">Transmembrane</keyword>
<accession>A0A061H7Y5</accession>
<feature type="transmembrane region" description="Helical" evidence="8">
    <location>
        <begin position="469"/>
        <end position="492"/>
    </location>
</feature>
<dbReference type="Pfam" id="PF01694">
    <property type="entry name" value="Rhomboid"/>
    <property type="match status" value="1"/>
</dbReference>
<feature type="region of interest" description="Disordered" evidence="7">
    <location>
        <begin position="549"/>
        <end position="577"/>
    </location>
</feature>
<dbReference type="GeneID" id="19318556"/>
<feature type="transmembrane region" description="Helical" evidence="8">
    <location>
        <begin position="168"/>
        <end position="189"/>
    </location>
</feature>
<feature type="transmembrane region" description="Helical" evidence="8">
    <location>
        <begin position="443"/>
        <end position="462"/>
    </location>
</feature>
<dbReference type="EMBL" id="KE361636">
    <property type="protein sequence ID" value="EPQ28125.1"/>
    <property type="molecule type" value="Genomic_DNA"/>
</dbReference>
<organism evidence="10 11">
    <name type="scientific">Pseudozyma flocculosa PF-1</name>
    <dbReference type="NCBI Taxonomy" id="1277687"/>
    <lineage>
        <taxon>Eukaryota</taxon>
        <taxon>Fungi</taxon>
        <taxon>Dikarya</taxon>
        <taxon>Basidiomycota</taxon>
        <taxon>Ustilaginomycotina</taxon>
        <taxon>Ustilaginomycetes</taxon>
        <taxon>Ustilaginales</taxon>
        <taxon>Ustilaginaceae</taxon>
        <taxon>Pseudozyma</taxon>
    </lineage>
</organism>
<dbReference type="KEGG" id="pfp:PFL1_04452"/>
<feature type="transmembrane region" description="Helical" evidence="8">
    <location>
        <begin position="498"/>
        <end position="519"/>
    </location>
</feature>
<feature type="compositionally biased region" description="Low complexity" evidence="7">
    <location>
        <begin position="550"/>
        <end position="563"/>
    </location>
</feature>
<feature type="region of interest" description="Disordered" evidence="7">
    <location>
        <begin position="106"/>
        <end position="137"/>
    </location>
</feature>
<feature type="compositionally biased region" description="Pro residues" evidence="7">
    <location>
        <begin position="46"/>
        <end position="64"/>
    </location>
</feature>
<evidence type="ECO:0000313" key="11">
    <source>
        <dbReference type="Proteomes" id="UP000053664"/>
    </source>
</evidence>
<feature type="transmembrane region" description="Helical" evidence="8">
    <location>
        <begin position="400"/>
        <end position="423"/>
    </location>
</feature>
<sequence length="577" mass="62371">MLRCAFAGRPLLAPPSALPPAVAAPSIRTFLLSSPAPAALTCRTRSPPPPSPPSPALPAPPPPFRGLASIHRPSLQTRPSPLAALASRSLHTSSLLSRIFRRRNPFYPRPAPARPTTDDATAAASSRHLDPTSPGSRQLDQLLQKQAAEQLKHEDQYWSRQNIEPPHILATILYVLLFGAGTFSVFAILSIRQTADIAKEARDTQGPLSSWKSFVTSATSAGRNLFGGGGGGTRVQEQEAWGRGIDENTLNVVRKHHVAERLGHTLEWITGWCDQLGLPAGVKEVVGRSFVMVSEAYLDLPPAKEVLVPIIAFNTLVFGLWLLAPVRSRLEGFMLRHFTHRPSSELDFTMLTSTFSHRGGLHFLFNNVALWSFGGSAIIYASHVNAGCAILPEASATPHFLAFFATAGVFAAAASHIAAGVRFRHVAALRGLDVARATVGRQSSLGASGAVYAVVVASALAFPDARISLIFLPMFTLPIGTGVQCMVALDLLGALRGWAVFDHIAHLGGALFGYLYFYYGPPMWEFFKWWCHDYALYSCPLPRKEWVPPSSSSSSSSSSSASTSEHRLGVEGHRQRI</sequence>
<evidence type="ECO:0000256" key="2">
    <source>
        <dbReference type="ARBA" id="ARBA00009045"/>
    </source>
</evidence>
<keyword evidence="5 8" id="KW-1133">Transmembrane helix</keyword>
<dbReference type="PANTHER" id="PTHR43731">
    <property type="entry name" value="RHOMBOID PROTEASE"/>
    <property type="match status" value="1"/>
</dbReference>
<comment type="subcellular location">
    <subcellularLocation>
        <location evidence="1">Membrane</location>
        <topology evidence="1">Multi-pass membrane protein</topology>
    </subcellularLocation>
</comment>
<name>A0A061H7Y5_9BASI</name>
<gene>
    <name evidence="10" type="ORF">PFL1_04452</name>
</gene>
<feature type="region of interest" description="Disordered" evidence="7">
    <location>
        <begin position="39"/>
        <end position="70"/>
    </location>
</feature>
<evidence type="ECO:0000256" key="1">
    <source>
        <dbReference type="ARBA" id="ARBA00004141"/>
    </source>
</evidence>
<feature type="compositionally biased region" description="Low complexity" evidence="7">
    <location>
        <begin position="114"/>
        <end position="124"/>
    </location>
</feature>
<dbReference type="Gene3D" id="1.20.1540.10">
    <property type="entry name" value="Rhomboid-like"/>
    <property type="match status" value="1"/>
</dbReference>
<evidence type="ECO:0000259" key="9">
    <source>
        <dbReference type="Pfam" id="PF01694"/>
    </source>
</evidence>
<dbReference type="OrthoDB" id="10260614at2759"/>
<dbReference type="SUPFAM" id="SSF144091">
    <property type="entry name" value="Rhomboid-like"/>
    <property type="match status" value="1"/>
</dbReference>
<dbReference type="RefSeq" id="XP_007880168.1">
    <property type="nucleotide sequence ID" value="XM_007881977.1"/>
</dbReference>
<dbReference type="HOGENOM" id="CLU_034022_1_1_1"/>
<evidence type="ECO:0000256" key="3">
    <source>
        <dbReference type="ARBA" id="ARBA00022692"/>
    </source>
</evidence>
<protein>
    <recommendedName>
        <fullName evidence="9">Peptidase S54 rhomboid domain-containing protein</fullName>
    </recommendedName>
</protein>
<dbReference type="PANTHER" id="PTHR43731:SF14">
    <property type="entry name" value="PRESENILIN-ASSOCIATED RHOMBOID-LIKE PROTEIN, MITOCHONDRIAL"/>
    <property type="match status" value="1"/>
</dbReference>
<feature type="compositionally biased region" description="Basic and acidic residues" evidence="7">
    <location>
        <begin position="564"/>
        <end position="577"/>
    </location>
</feature>
<evidence type="ECO:0000256" key="5">
    <source>
        <dbReference type="ARBA" id="ARBA00022989"/>
    </source>
</evidence>
<comment type="similarity">
    <text evidence="2">Belongs to the peptidase S54 family.</text>
</comment>
<dbReference type="eggNOG" id="KOG2980">
    <property type="taxonomic scope" value="Eukaryota"/>
</dbReference>
<feature type="domain" description="Peptidase S54 rhomboid" evidence="9">
    <location>
        <begin position="349"/>
        <end position="519"/>
    </location>
</feature>
<dbReference type="InterPro" id="IPR022764">
    <property type="entry name" value="Peptidase_S54_rhomboid_dom"/>
</dbReference>
<feature type="transmembrane region" description="Helical" evidence="8">
    <location>
        <begin position="368"/>
        <end position="388"/>
    </location>
</feature>